<gene>
    <name evidence="1" type="ORF">DFA_00611</name>
</gene>
<organism evidence="1 2">
    <name type="scientific">Cavenderia fasciculata</name>
    <name type="common">Slime mold</name>
    <name type="synonym">Dictyostelium fasciculatum</name>
    <dbReference type="NCBI Taxonomy" id="261658"/>
    <lineage>
        <taxon>Eukaryota</taxon>
        <taxon>Amoebozoa</taxon>
        <taxon>Evosea</taxon>
        <taxon>Eumycetozoa</taxon>
        <taxon>Dictyostelia</taxon>
        <taxon>Acytosteliales</taxon>
        <taxon>Cavenderiaceae</taxon>
        <taxon>Cavenderia</taxon>
    </lineage>
</organism>
<evidence type="ECO:0000313" key="2">
    <source>
        <dbReference type="Proteomes" id="UP000007797"/>
    </source>
</evidence>
<dbReference type="KEGG" id="dfa:DFA_00611"/>
<dbReference type="Proteomes" id="UP000007797">
    <property type="component" value="Unassembled WGS sequence"/>
</dbReference>
<accession>F4PSV9</accession>
<dbReference type="GeneID" id="14873893"/>
<sequence>MKPFASAMISTAIASPATNSGGDRANFFGG</sequence>
<evidence type="ECO:0000313" key="1">
    <source>
        <dbReference type="EMBL" id="EGG20748.1"/>
    </source>
</evidence>
<dbReference type="AlphaFoldDB" id="F4PSV9"/>
<name>F4PSV9_CACFS</name>
<dbReference type="RefSeq" id="XP_004358598.1">
    <property type="nucleotide sequence ID" value="XM_004358541.1"/>
</dbReference>
<proteinExistence type="predicted"/>
<dbReference type="EMBL" id="GL883010">
    <property type="protein sequence ID" value="EGG20748.1"/>
    <property type="molecule type" value="Genomic_DNA"/>
</dbReference>
<reference evidence="2" key="1">
    <citation type="journal article" date="2011" name="Genome Res.">
        <title>Phylogeny-wide analysis of social amoeba genomes highlights ancient origins for complex intercellular communication.</title>
        <authorList>
            <person name="Heidel A.J."/>
            <person name="Lawal H.M."/>
            <person name="Felder M."/>
            <person name="Schilde C."/>
            <person name="Helps N.R."/>
            <person name="Tunggal B."/>
            <person name="Rivero F."/>
            <person name="John U."/>
            <person name="Schleicher M."/>
            <person name="Eichinger L."/>
            <person name="Platzer M."/>
            <person name="Noegel A.A."/>
            <person name="Schaap P."/>
            <person name="Gloeckner G."/>
        </authorList>
    </citation>
    <scope>NUCLEOTIDE SEQUENCE [LARGE SCALE GENOMIC DNA]</scope>
    <source>
        <strain evidence="2">SH3</strain>
    </source>
</reference>
<keyword evidence="2" id="KW-1185">Reference proteome</keyword>
<protein>
    <submittedName>
        <fullName evidence="1">Uncharacterized protein</fullName>
    </submittedName>
</protein>